<dbReference type="GO" id="GO:0008270">
    <property type="term" value="F:zinc ion binding"/>
    <property type="evidence" value="ECO:0007669"/>
    <property type="project" value="UniProtKB-UniRule"/>
</dbReference>
<comment type="cofactor">
    <cofactor evidence="9 11">
        <name>Zn(2+)</name>
        <dbReference type="ChEBI" id="CHEBI:29105"/>
    </cofactor>
    <text evidence="9 11">Binds 1 zinc ion per subunit.</text>
</comment>
<dbReference type="STRING" id="857566.A0A1E3PPM1"/>
<dbReference type="Pfam" id="PF11838">
    <property type="entry name" value="ERAP1_C"/>
    <property type="match status" value="1"/>
</dbReference>
<keyword evidence="2 11" id="KW-0031">Aminopeptidase</keyword>
<evidence type="ECO:0000256" key="4">
    <source>
        <dbReference type="ARBA" id="ARBA00022723"/>
    </source>
</evidence>
<dbReference type="Gene3D" id="1.10.390.10">
    <property type="entry name" value="Neutral Protease Domain 2"/>
    <property type="match status" value="1"/>
</dbReference>
<evidence type="ECO:0000256" key="6">
    <source>
        <dbReference type="ARBA" id="ARBA00022833"/>
    </source>
</evidence>
<feature type="domain" description="Aminopeptidase N-like N-terminal" evidence="14">
    <location>
        <begin position="21"/>
        <end position="207"/>
    </location>
</feature>
<keyword evidence="16" id="KW-1185">Reference proteome</keyword>
<keyword evidence="5 11" id="KW-0378">Hydrolase</keyword>
<feature type="site" description="Transition state stabilizer" evidence="10">
    <location>
        <position position="405"/>
    </location>
</feature>
<dbReference type="PRINTS" id="PR00756">
    <property type="entry name" value="ALADIPTASE"/>
</dbReference>
<dbReference type="FunFam" id="1.10.390.10:FF:000001">
    <property type="entry name" value="Aminopeptidase"/>
    <property type="match status" value="1"/>
</dbReference>
<feature type="binding site" evidence="9">
    <location>
        <position position="342"/>
    </location>
    <ligand>
        <name>Zn(2+)</name>
        <dbReference type="ChEBI" id="CHEBI:29105"/>
        <note>catalytic</note>
    </ligand>
</feature>
<dbReference type="GO" id="GO:0070006">
    <property type="term" value="F:metalloaminopeptidase activity"/>
    <property type="evidence" value="ECO:0007669"/>
    <property type="project" value="TreeGrafter"/>
</dbReference>
<evidence type="ECO:0000259" key="14">
    <source>
        <dbReference type="Pfam" id="PF17900"/>
    </source>
</evidence>
<dbReference type="Pfam" id="PF01433">
    <property type="entry name" value="Peptidase_M1"/>
    <property type="match status" value="1"/>
</dbReference>
<dbReference type="GO" id="GO:0006508">
    <property type="term" value="P:proteolysis"/>
    <property type="evidence" value="ECO:0007669"/>
    <property type="project" value="UniProtKB-KW"/>
</dbReference>
<feature type="binding site" evidence="9">
    <location>
        <position position="323"/>
    </location>
    <ligand>
        <name>Zn(2+)</name>
        <dbReference type="ChEBI" id="CHEBI:29105"/>
        <note>catalytic</note>
    </ligand>
</feature>
<dbReference type="Proteomes" id="UP000095009">
    <property type="component" value="Unassembled WGS sequence"/>
</dbReference>
<dbReference type="EMBL" id="KV454407">
    <property type="protein sequence ID" value="ODQ67184.1"/>
    <property type="molecule type" value="Genomic_DNA"/>
</dbReference>
<dbReference type="CDD" id="cd09601">
    <property type="entry name" value="M1_APN-Q_like"/>
    <property type="match status" value="1"/>
</dbReference>
<keyword evidence="7 11" id="KW-0482">Metalloprotease</keyword>
<dbReference type="Pfam" id="PF17900">
    <property type="entry name" value="Peptidase_M1_N"/>
    <property type="match status" value="1"/>
</dbReference>
<dbReference type="InterPro" id="IPR050344">
    <property type="entry name" value="Peptidase_M1_aminopeptidases"/>
</dbReference>
<evidence type="ECO:0000259" key="13">
    <source>
        <dbReference type="Pfam" id="PF11838"/>
    </source>
</evidence>
<keyword evidence="6 9" id="KW-0862">Zinc</keyword>
<feature type="active site" description="Proton acceptor" evidence="8">
    <location>
        <position position="320"/>
    </location>
</feature>
<sequence>MCDQAVASQDQIDILPKGLTPKHYKLHVYHITRETFKGTVTIDFSVDQATDAIYLNAKDLEIIDATIQANVSKTEVNLNVKSIEVDADTQVAVIRLNETIPGSSSKASVRVNYKGIIQTNMAGFYKSDYKTTKGDDSYMLSTQFEATDARRAFPCMDEPSLKATFDVAMTIKEEWTALSNMPVVSSISKGGETTVVFDTTPVMSTYLLAWACGDFEYIEALTKRQYNGKHIPVRVYTTKGMVQEGQFALDNATKIVDYFSEVFEIDYVLPKVDLLAVHEFSHGAMENWGLITYRTTALLFNEEKSSSEYKKRVAYVVAHELAHQWFGNLVTMDWWNELWLNEGFATWVGWLAIDHFFPEWDVFSVFVNEDLQMALNLDSLRQSHPIEVFVKSALDIDQIFDAISYRKGASTIRMISSHIGVKVFLKGVAMYLKKHAFGNAHTADLWDAVSEVSGQNISVMMDNWITKIGFPMLTIFETESGAIEITQDRFLSTGDVQPEENLTKWWIPLSISTAGKTEDKILDEKSVSIDGLAKDFYKINKDQVGVYRVNYPASRLVKYSEDLSLLTVNDKVGIIADSAAAAMAGIGSTTGLLTFVNKLKNEDSYVVWAQLLDFLASLRSAWFEQPEKVTNGLNKFTADLISPVIARIGLDVKTGEAFLVTQLRTLLFNVAGGVSLPAVVEKSKALFTAYIKGDKSALHPSLKGVVFRVVMANSQGTELEQAYKFIYGELINPVSIDGRETACSALGRAKDTRYIEKAIRLLLSGDVPAMDAHYLGGGLAANALGRWRLWTYIKENWDTIYKLYSTNMVVLDRFIRITTIKFSSIEAFDDITEFFKNKKTHGFERSLGQSLDAIRGNSQWVSRDKESVEAWLKEKNCL</sequence>
<dbReference type="InterPro" id="IPR034016">
    <property type="entry name" value="M1_APN-typ"/>
</dbReference>
<dbReference type="GO" id="GO:0016020">
    <property type="term" value="C:membrane"/>
    <property type="evidence" value="ECO:0007669"/>
    <property type="project" value="TreeGrafter"/>
</dbReference>
<dbReference type="FunFam" id="1.25.50.20:FF:000002">
    <property type="entry name" value="Aminopeptidase"/>
    <property type="match status" value="1"/>
</dbReference>
<evidence type="ECO:0000313" key="15">
    <source>
        <dbReference type="EMBL" id="ODQ67184.1"/>
    </source>
</evidence>
<dbReference type="FunFam" id="2.60.40.1730:FF:000002">
    <property type="entry name" value="Aminopeptidase"/>
    <property type="match status" value="1"/>
</dbReference>
<reference evidence="15 16" key="1">
    <citation type="journal article" date="2016" name="Proc. Natl. Acad. Sci. U.S.A.">
        <title>Comparative genomics of biotechnologically important yeasts.</title>
        <authorList>
            <person name="Riley R."/>
            <person name="Haridas S."/>
            <person name="Wolfe K.H."/>
            <person name="Lopes M.R."/>
            <person name="Hittinger C.T."/>
            <person name="Goeker M."/>
            <person name="Salamov A.A."/>
            <person name="Wisecaver J.H."/>
            <person name="Long T.M."/>
            <person name="Calvey C.H."/>
            <person name="Aerts A.L."/>
            <person name="Barry K.W."/>
            <person name="Choi C."/>
            <person name="Clum A."/>
            <person name="Coughlan A.Y."/>
            <person name="Deshpande S."/>
            <person name="Douglass A.P."/>
            <person name="Hanson S.J."/>
            <person name="Klenk H.-P."/>
            <person name="LaButti K.M."/>
            <person name="Lapidus A."/>
            <person name="Lindquist E.A."/>
            <person name="Lipzen A.M."/>
            <person name="Meier-Kolthoff J.P."/>
            <person name="Ohm R.A."/>
            <person name="Otillar R.P."/>
            <person name="Pangilinan J.L."/>
            <person name="Peng Y."/>
            <person name="Rokas A."/>
            <person name="Rosa C.A."/>
            <person name="Scheuner C."/>
            <person name="Sibirny A.A."/>
            <person name="Slot J.C."/>
            <person name="Stielow J.B."/>
            <person name="Sun H."/>
            <person name="Kurtzman C.P."/>
            <person name="Blackwell M."/>
            <person name="Grigoriev I.V."/>
            <person name="Jeffries T.W."/>
        </authorList>
    </citation>
    <scope>NUCLEOTIDE SEQUENCE [LARGE SCALE GENOMIC DNA]</scope>
    <source>
        <strain evidence="15 16">DSM 6958</strain>
    </source>
</reference>
<dbReference type="Gene3D" id="1.25.50.20">
    <property type="match status" value="1"/>
</dbReference>
<dbReference type="EC" id="3.4.11.-" evidence="11"/>
<dbReference type="GO" id="GO:0042277">
    <property type="term" value="F:peptide binding"/>
    <property type="evidence" value="ECO:0007669"/>
    <property type="project" value="TreeGrafter"/>
</dbReference>
<feature type="binding site" evidence="9">
    <location>
        <position position="319"/>
    </location>
    <ligand>
        <name>Zn(2+)</name>
        <dbReference type="ChEBI" id="CHEBI:29105"/>
        <note>catalytic</note>
    </ligand>
</feature>
<evidence type="ECO:0000256" key="3">
    <source>
        <dbReference type="ARBA" id="ARBA00022670"/>
    </source>
</evidence>
<evidence type="ECO:0000256" key="11">
    <source>
        <dbReference type="RuleBase" id="RU364040"/>
    </source>
</evidence>
<dbReference type="InterPro" id="IPR014782">
    <property type="entry name" value="Peptidase_M1_dom"/>
</dbReference>
<organism evidence="15 16">
    <name type="scientific">Nadsonia fulvescens var. elongata DSM 6958</name>
    <dbReference type="NCBI Taxonomy" id="857566"/>
    <lineage>
        <taxon>Eukaryota</taxon>
        <taxon>Fungi</taxon>
        <taxon>Dikarya</taxon>
        <taxon>Ascomycota</taxon>
        <taxon>Saccharomycotina</taxon>
        <taxon>Dipodascomycetes</taxon>
        <taxon>Dipodascales</taxon>
        <taxon>Dipodascales incertae sedis</taxon>
        <taxon>Nadsonia</taxon>
    </lineage>
</organism>
<dbReference type="SUPFAM" id="SSF55486">
    <property type="entry name" value="Metalloproteases ('zincins'), catalytic domain"/>
    <property type="match status" value="1"/>
</dbReference>
<dbReference type="Gene3D" id="2.60.40.1910">
    <property type="match status" value="1"/>
</dbReference>
<dbReference type="InterPro" id="IPR045357">
    <property type="entry name" value="Aminopeptidase_N-like_N"/>
</dbReference>
<feature type="domain" description="Peptidase M1 membrane alanine aminopeptidase" evidence="12">
    <location>
        <begin position="247"/>
        <end position="464"/>
    </location>
</feature>
<comment type="similarity">
    <text evidence="1 11">Belongs to the peptidase M1 family.</text>
</comment>
<proteinExistence type="inferred from homology"/>
<dbReference type="PANTHER" id="PTHR11533:SF171">
    <property type="entry name" value="AMINOPEPTIDASE"/>
    <property type="match status" value="1"/>
</dbReference>
<keyword evidence="4 9" id="KW-0479">Metal-binding</keyword>
<evidence type="ECO:0000256" key="7">
    <source>
        <dbReference type="ARBA" id="ARBA00023049"/>
    </source>
</evidence>
<evidence type="ECO:0000256" key="1">
    <source>
        <dbReference type="ARBA" id="ARBA00010136"/>
    </source>
</evidence>
<dbReference type="AlphaFoldDB" id="A0A1E3PPM1"/>
<evidence type="ECO:0000256" key="2">
    <source>
        <dbReference type="ARBA" id="ARBA00022438"/>
    </source>
</evidence>
<protein>
    <recommendedName>
        <fullName evidence="11">Aminopeptidase</fullName>
        <ecNumber evidence="11">3.4.11.-</ecNumber>
    </recommendedName>
</protein>
<evidence type="ECO:0000259" key="12">
    <source>
        <dbReference type="Pfam" id="PF01433"/>
    </source>
</evidence>
<evidence type="ECO:0000256" key="10">
    <source>
        <dbReference type="PIRSR" id="PIRSR634016-4"/>
    </source>
</evidence>
<dbReference type="PANTHER" id="PTHR11533">
    <property type="entry name" value="PROTEASE M1 ZINC METALLOPROTEASE"/>
    <property type="match status" value="1"/>
</dbReference>
<dbReference type="InterPro" id="IPR042097">
    <property type="entry name" value="Aminopeptidase_N-like_N_sf"/>
</dbReference>
<name>A0A1E3PPM1_9ASCO</name>
<evidence type="ECO:0000256" key="5">
    <source>
        <dbReference type="ARBA" id="ARBA00022801"/>
    </source>
</evidence>
<gene>
    <name evidence="15" type="ORF">NADFUDRAFT_81746</name>
</gene>
<evidence type="ECO:0000256" key="8">
    <source>
        <dbReference type="PIRSR" id="PIRSR634016-1"/>
    </source>
</evidence>
<evidence type="ECO:0000313" key="16">
    <source>
        <dbReference type="Proteomes" id="UP000095009"/>
    </source>
</evidence>
<dbReference type="Gene3D" id="2.60.40.1730">
    <property type="entry name" value="tricorn interacting facor f3 domain"/>
    <property type="match status" value="1"/>
</dbReference>
<keyword evidence="3 11" id="KW-0645">Protease</keyword>
<accession>A0A1E3PPM1</accession>
<dbReference type="OrthoDB" id="10031169at2759"/>
<dbReference type="GO" id="GO:0043171">
    <property type="term" value="P:peptide catabolic process"/>
    <property type="evidence" value="ECO:0007669"/>
    <property type="project" value="TreeGrafter"/>
</dbReference>
<dbReference type="SUPFAM" id="SSF63737">
    <property type="entry name" value="Leukotriene A4 hydrolase N-terminal domain"/>
    <property type="match status" value="1"/>
</dbReference>
<evidence type="ECO:0000256" key="9">
    <source>
        <dbReference type="PIRSR" id="PIRSR634016-3"/>
    </source>
</evidence>
<dbReference type="InterPro" id="IPR001930">
    <property type="entry name" value="Peptidase_M1"/>
</dbReference>
<dbReference type="InterPro" id="IPR027268">
    <property type="entry name" value="Peptidase_M4/M1_CTD_sf"/>
</dbReference>
<feature type="domain" description="ERAP1-like C-terminal" evidence="13">
    <location>
        <begin position="536"/>
        <end position="855"/>
    </location>
</feature>
<dbReference type="GO" id="GO:0005737">
    <property type="term" value="C:cytoplasm"/>
    <property type="evidence" value="ECO:0007669"/>
    <property type="project" value="TreeGrafter"/>
</dbReference>
<dbReference type="InterPro" id="IPR024571">
    <property type="entry name" value="ERAP1-like_C_dom"/>
</dbReference>